<dbReference type="EMBL" id="JBHSNZ010000004">
    <property type="protein sequence ID" value="MFC5807203.1"/>
    <property type="molecule type" value="Genomic_DNA"/>
</dbReference>
<keyword evidence="3" id="KW-1185">Reference proteome</keyword>
<evidence type="ECO:0000313" key="3">
    <source>
        <dbReference type="Proteomes" id="UP001596112"/>
    </source>
</evidence>
<feature type="compositionally biased region" description="Basic and acidic residues" evidence="1">
    <location>
        <begin position="29"/>
        <end position="50"/>
    </location>
</feature>
<dbReference type="RefSeq" id="WP_159768527.1">
    <property type="nucleotide sequence ID" value="NZ_JAQOSL010000016.1"/>
</dbReference>
<sequence>MGTTPRIAPHATVGLLAVGVVPANADSADSARHGLPHDERGRATVDDPAGRHLATRAR</sequence>
<gene>
    <name evidence="2" type="ORF">ACFQGO_06710</name>
</gene>
<proteinExistence type="predicted"/>
<accession>A0ABW1B2P6</accession>
<evidence type="ECO:0000313" key="2">
    <source>
        <dbReference type="EMBL" id="MFC5807203.1"/>
    </source>
</evidence>
<comment type="caution">
    <text evidence="2">The sequence shown here is derived from an EMBL/GenBank/DDBJ whole genome shotgun (WGS) entry which is preliminary data.</text>
</comment>
<name>A0ABW1B2P6_9ACTN</name>
<feature type="region of interest" description="Disordered" evidence="1">
    <location>
        <begin position="26"/>
        <end position="58"/>
    </location>
</feature>
<dbReference type="Proteomes" id="UP001596112">
    <property type="component" value="Unassembled WGS sequence"/>
</dbReference>
<protein>
    <submittedName>
        <fullName evidence="2">Uncharacterized protein</fullName>
    </submittedName>
</protein>
<organism evidence="2 3">
    <name type="scientific">Streptomyces heilongjiangensis</name>
    <dbReference type="NCBI Taxonomy" id="945052"/>
    <lineage>
        <taxon>Bacteria</taxon>
        <taxon>Bacillati</taxon>
        <taxon>Actinomycetota</taxon>
        <taxon>Actinomycetes</taxon>
        <taxon>Kitasatosporales</taxon>
        <taxon>Streptomycetaceae</taxon>
        <taxon>Streptomyces</taxon>
    </lineage>
</organism>
<evidence type="ECO:0000256" key="1">
    <source>
        <dbReference type="SAM" id="MobiDB-lite"/>
    </source>
</evidence>
<reference evidence="3" key="1">
    <citation type="journal article" date="2019" name="Int. J. Syst. Evol. Microbiol.">
        <title>The Global Catalogue of Microorganisms (GCM) 10K type strain sequencing project: providing services to taxonomists for standard genome sequencing and annotation.</title>
        <authorList>
            <consortium name="The Broad Institute Genomics Platform"/>
            <consortium name="The Broad Institute Genome Sequencing Center for Infectious Disease"/>
            <person name="Wu L."/>
            <person name="Ma J."/>
        </authorList>
    </citation>
    <scope>NUCLEOTIDE SEQUENCE [LARGE SCALE GENOMIC DNA]</scope>
    <source>
        <strain evidence="3">JCM 9918</strain>
    </source>
</reference>